<keyword evidence="3" id="KW-1134">Transmembrane beta strand</keyword>
<dbReference type="GO" id="GO:1990281">
    <property type="term" value="C:efflux pump complex"/>
    <property type="evidence" value="ECO:0007669"/>
    <property type="project" value="TreeGrafter"/>
</dbReference>
<evidence type="ECO:0000256" key="5">
    <source>
        <dbReference type="ARBA" id="ARBA00023136"/>
    </source>
</evidence>
<dbReference type="AlphaFoldDB" id="A0A0W8FVD1"/>
<comment type="caution">
    <text evidence="7">The sequence shown here is derived from an EMBL/GenBank/DDBJ whole genome shotgun (WGS) entry which is preliminary data.</text>
</comment>
<sequence>MIVLMLFAIVLCPLLVFAEAPLTLDASIDIALKNSSAINIAKEGTKGARALKREAITGFLPKFNTSYSYTRLNEAPFSRFTGMSSAPPPLNMLDGSEVVAGTADNYNWAVEARQPLFAGGGILANYQVNSIGEDIARLEETAKYQDVVQEVKISYFNILRAKRIQDAAQQSVEMLTAHRDVAKNYFKVGMIPKNDLLHAEVELANGKQALIRAKNAVELAKSNFNTVLKREIFTPVEIEDILTYHPSKQSFEECLNISRQTRTELKISFLKSTQAGKLVRLAQSDYFPTLSVVGNYTRFGDNPSVNGSDYKDMESWYLMAVASWNFWEWGKTKFRVDASKAKENQVMEASKELNDKITLEIKSAYLILQETESQIVVWLKVIEQAEENFRISEERYKERVATSTEVLEAQTLLTKAKSEYANALGDYNINYAKLQRAMGTIWP</sequence>
<dbReference type="PANTHER" id="PTHR30026">
    <property type="entry name" value="OUTER MEMBRANE PROTEIN TOLC"/>
    <property type="match status" value="1"/>
</dbReference>
<dbReference type="Gene3D" id="1.20.1600.10">
    <property type="entry name" value="Outer membrane efflux proteins (OEP)"/>
    <property type="match status" value="1"/>
</dbReference>
<comment type="subcellular location">
    <subcellularLocation>
        <location evidence="1">Cell outer membrane</location>
    </subcellularLocation>
</comment>
<dbReference type="Pfam" id="PF02321">
    <property type="entry name" value="OEP"/>
    <property type="match status" value="2"/>
</dbReference>
<dbReference type="GO" id="GO:0009279">
    <property type="term" value="C:cell outer membrane"/>
    <property type="evidence" value="ECO:0007669"/>
    <property type="project" value="UniProtKB-SubCell"/>
</dbReference>
<proteinExistence type="predicted"/>
<protein>
    <submittedName>
        <fullName evidence="7">Heavy metal rnd efflux outer membrane protein, czcc family</fullName>
    </submittedName>
</protein>
<organism evidence="7">
    <name type="scientific">hydrocarbon metagenome</name>
    <dbReference type="NCBI Taxonomy" id="938273"/>
    <lineage>
        <taxon>unclassified sequences</taxon>
        <taxon>metagenomes</taxon>
        <taxon>ecological metagenomes</taxon>
    </lineage>
</organism>
<dbReference type="GO" id="GO:0015288">
    <property type="term" value="F:porin activity"/>
    <property type="evidence" value="ECO:0007669"/>
    <property type="project" value="TreeGrafter"/>
</dbReference>
<reference evidence="7" key="1">
    <citation type="journal article" date="2015" name="Proc. Natl. Acad. Sci. U.S.A.">
        <title>Networks of energetic and metabolic interactions define dynamics in microbial communities.</title>
        <authorList>
            <person name="Embree M."/>
            <person name="Liu J.K."/>
            <person name="Al-Bassam M.M."/>
            <person name="Zengler K."/>
        </authorList>
    </citation>
    <scope>NUCLEOTIDE SEQUENCE</scope>
</reference>
<dbReference type="SUPFAM" id="SSF56954">
    <property type="entry name" value="Outer membrane efflux proteins (OEP)"/>
    <property type="match status" value="1"/>
</dbReference>
<dbReference type="EMBL" id="LNQE01000834">
    <property type="protein sequence ID" value="KUG24686.1"/>
    <property type="molecule type" value="Genomic_DNA"/>
</dbReference>
<evidence type="ECO:0000256" key="4">
    <source>
        <dbReference type="ARBA" id="ARBA00022692"/>
    </source>
</evidence>
<dbReference type="InterPro" id="IPR051906">
    <property type="entry name" value="TolC-like"/>
</dbReference>
<dbReference type="PANTHER" id="PTHR30026:SF20">
    <property type="entry name" value="OUTER MEMBRANE PROTEIN TOLC"/>
    <property type="match status" value="1"/>
</dbReference>
<keyword evidence="5" id="KW-0472">Membrane</keyword>
<keyword evidence="6" id="KW-0998">Cell outer membrane</keyword>
<evidence type="ECO:0000256" key="3">
    <source>
        <dbReference type="ARBA" id="ARBA00022452"/>
    </source>
</evidence>
<gene>
    <name evidence="7" type="ORF">ASZ90_005502</name>
</gene>
<accession>A0A0W8FVD1</accession>
<keyword evidence="4" id="KW-0812">Transmembrane</keyword>
<evidence type="ECO:0000256" key="6">
    <source>
        <dbReference type="ARBA" id="ARBA00023237"/>
    </source>
</evidence>
<evidence type="ECO:0000256" key="2">
    <source>
        <dbReference type="ARBA" id="ARBA00022448"/>
    </source>
</evidence>
<dbReference type="InterPro" id="IPR003423">
    <property type="entry name" value="OMP_efflux"/>
</dbReference>
<keyword evidence="2" id="KW-0813">Transport</keyword>
<dbReference type="GO" id="GO:0015562">
    <property type="term" value="F:efflux transmembrane transporter activity"/>
    <property type="evidence" value="ECO:0007669"/>
    <property type="project" value="InterPro"/>
</dbReference>
<evidence type="ECO:0000313" key="7">
    <source>
        <dbReference type="EMBL" id="KUG24686.1"/>
    </source>
</evidence>
<name>A0A0W8FVD1_9ZZZZ</name>
<evidence type="ECO:0000256" key="1">
    <source>
        <dbReference type="ARBA" id="ARBA00004442"/>
    </source>
</evidence>